<dbReference type="Proteomes" id="UP000515838">
    <property type="component" value="Chromosome"/>
</dbReference>
<dbReference type="GO" id="GO:0005524">
    <property type="term" value="F:ATP binding"/>
    <property type="evidence" value="ECO:0007669"/>
    <property type="project" value="UniProtKB-KW"/>
</dbReference>
<evidence type="ECO:0000256" key="21">
    <source>
        <dbReference type="SAM" id="MobiDB-lite"/>
    </source>
</evidence>
<evidence type="ECO:0000256" key="8">
    <source>
        <dbReference type="ARBA" id="ARBA00022741"/>
    </source>
</evidence>
<evidence type="ECO:0000256" key="2">
    <source>
        <dbReference type="ARBA" id="ARBA00012727"/>
    </source>
</evidence>
<dbReference type="InterPro" id="IPR012310">
    <property type="entry name" value="DNA_ligase_ATP-dep_cent"/>
</dbReference>
<feature type="domain" description="ATP-dependent DNA ligase family profile" evidence="22">
    <location>
        <begin position="318"/>
        <end position="438"/>
    </location>
</feature>
<evidence type="ECO:0000256" key="12">
    <source>
        <dbReference type="ARBA" id="ARBA00022840"/>
    </source>
</evidence>
<sequence length="855" mass="95008">MSLQEYRRKRRFDRTPEPDADVPRGRGKRPIFVVQLHHASRRHYDFRLQVGDTLKSWAVPKGPSFDPDVKRLAAEVEDHPIDYAQFEGEIPKGQYGGGHVATFDRGLWSTDGDAEAQLAKGHLRFRMFGDKLKGGWHLVRTHAPARQPQWLLFKERDAFAGPREADDLLEDVTPPPGMRPARRRRAAAKAGARAASRAKQTAAPRERWAHRAARLDGARATSKQPGFRAPQLAKLQQEVPAGDDWLHEAKWDGYRLIAEIRRGRVRLWSRNEREWTSQAPEIVSALEALDLDEAVLDGELVAGAGRQEDFGLLQATLAGEKNATLSYVLFDILQVDGVDLSGSPQYQRKALLAEILKSPPDRLVYSSHIVGRGEEALKMAIERGLEGIISKRADAPYHAGRGDAWRKIKQRDADEFAVVGFTAPKGRRAGLGALLLAAPDGARGWRYAGRVGTGMSDALLDSLAKQLAKGARATPTAQVDVDDPELRRARWVVPRLVAEVFHHGRGNQGLLRQPALKTLRHDKRPADLREARPSAGDTAMPATRTHAPNATIELTHPGRVVFPDSGITKQQVFDYYRAMARWLLPELDGRPLSVVRCPQGAGRPCFFQKHHTAGMDRVEAVPLEEEGGTRADYLVVRDEAGLLELVQFNALEFHPWGARADAPDLADRIVFDLDPGPEVAWPRVVEAARLVRKRLRALGLTSFVRTSGGKGLHLVVPLKPPCPWLQVKAFAHAFADAMAASDPLAYVATATKKFRKGRIFIDYLRNGRGATSVASFSLRAREGAPVAMPLRWEELGRIKGGDAYTLTSTPRRMGRLRAHPWGDYGRRRQDLASVSEALSALEEQPVPEKRRRKHS</sequence>
<dbReference type="InterPro" id="IPR012309">
    <property type="entry name" value="DNA_ligase_ATP-dep_C"/>
</dbReference>
<dbReference type="CDD" id="cd07971">
    <property type="entry name" value="OBF_DNA_ligase_LigD"/>
    <property type="match status" value="1"/>
</dbReference>
<evidence type="ECO:0000256" key="5">
    <source>
        <dbReference type="ARBA" id="ARBA00022695"/>
    </source>
</evidence>
<evidence type="ECO:0000256" key="6">
    <source>
        <dbReference type="ARBA" id="ARBA00022722"/>
    </source>
</evidence>
<dbReference type="Gene3D" id="3.30.1490.70">
    <property type="match status" value="1"/>
</dbReference>
<keyword evidence="9" id="KW-0227">DNA damage</keyword>
<feature type="compositionally biased region" description="Basic and acidic residues" evidence="21">
    <location>
        <begin position="13"/>
        <end position="24"/>
    </location>
</feature>
<evidence type="ECO:0000256" key="11">
    <source>
        <dbReference type="ARBA" id="ARBA00022839"/>
    </source>
</evidence>
<keyword evidence="17" id="KW-0464">Manganese</keyword>
<dbReference type="Gene3D" id="2.40.50.140">
    <property type="entry name" value="Nucleic acid-binding proteins"/>
    <property type="match status" value="1"/>
</dbReference>
<dbReference type="EC" id="6.5.1.1" evidence="2"/>
<dbReference type="PANTHER" id="PTHR42705">
    <property type="entry name" value="BIFUNCTIONAL NON-HOMOLOGOUS END JOINING PROTEIN LIGD"/>
    <property type="match status" value="1"/>
</dbReference>
<dbReference type="EMBL" id="CP060731">
    <property type="protein sequence ID" value="QNN76393.1"/>
    <property type="molecule type" value="Genomic_DNA"/>
</dbReference>
<evidence type="ECO:0000256" key="4">
    <source>
        <dbReference type="ARBA" id="ARBA00022679"/>
    </source>
</evidence>
<dbReference type="InterPro" id="IPR014144">
    <property type="entry name" value="LigD_PE_domain"/>
</dbReference>
<feature type="region of interest" description="Disordered" evidence="21">
    <location>
        <begin position="1"/>
        <end position="26"/>
    </location>
</feature>
<evidence type="ECO:0000256" key="14">
    <source>
        <dbReference type="ARBA" id="ARBA00023125"/>
    </source>
</evidence>
<dbReference type="NCBIfam" id="TIGR02779">
    <property type="entry name" value="NHEJ_ligase_lig"/>
    <property type="match status" value="1"/>
</dbReference>
<evidence type="ECO:0000256" key="9">
    <source>
        <dbReference type="ARBA" id="ARBA00022763"/>
    </source>
</evidence>
<accession>A0A7G9T8G8</accession>
<keyword evidence="7" id="KW-0479">Metal-binding</keyword>
<dbReference type="GO" id="GO:0003910">
    <property type="term" value="F:DNA ligase (ATP) activity"/>
    <property type="evidence" value="ECO:0007669"/>
    <property type="project" value="UniProtKB-EC"/>
</dbReference>
<dbReference type="InterPro" id="IPR033651">
    <property type="entry name" value="PaeLigD_Pol-like"/>
</dbReference>
<dbReference type="Gene3D" id="3.90.920.10">
    <property type="entry name" value="DNA primase, PRIM domain"/>
    <property type="match status" value="1"/>
</dbReference>
<keyword evidence="12" id="KW-0067">ATP-binding</keyword>
<comment type="catalytic activity">
    <reaction evidence="20">
        <text>ATP + (deoxyribonucleotide)n-3'-hydroxyl + 5'-phospho-(deoxyribonucleotide)m = (deoxyribonucleotide)n+m + AMP + diphosphate.</text>
        <dbReference type="EC" id="6.5.1.1"/>
    </reaction>
</comment>
<organism evidence="23 24">
    <name type="scientific">Pseudoxanthomonas mexicana</name>
    <dbReference type="NCBI Taxonomy" id="128785"/>
    <lineage>
        <taxon>Bacteria</taxon>
        <taxon>Pseudomonadati</taxon>
        <taxon>Pseudomonadota</taxon>
        <taxon>Gammaproteobacteria</taxon>
        <taxon>Lysobacterales</taxon>
        <taxon>Lysobacteraceae</taxon>
        <taxon>Pseudoxanthomonas</taxon>
    </lineage>
</organism>
<evidence type="ECO:0000259" key="22">
    <source>
        <dbReference type="PROSITE" id="PS50160"/>
    </source>
</evidence>
<evidence type="ECO:0000256" key="15">
    <source>
        <dbReference type="ARBA" id="ARBA00023172"/>
    </source>
</evidence>
<evidence type="ECO:0000313" key="24">
    <source>
        <dbReference type="Proteomes" id="UP000515838"/>
    </source>
</evidence>
<dbReference type="InterPro" id="IPR012340">
    <property type="entry name" value="NA-bd_OB-fold"/>
</dbReference>
<evidence type="ECO:0000256" key="7">
    <source>
        <dbReference type="ARBA" id="ARBA00022723"/>
    </source>
</evidence>
<evidence type="ECO:0000256" key="1">
    <source>
        <dbReference type="ARBA" id="ARBA00001936"/>
    </source>
</evidence>
<name>A0A7G9T8G8_PSEMX</name>
<keyword evidence="14" id="KW-0238">DNA-binding</keyword>
<keyword evidence="3 23" id="KW-0436">Ligase</keyword>
<feature type="region of interest" description="Disordered" evidence="21">
    <location>
        <begin position="522"/>
        <end position="543"/>
    </location>
</feature>
<evidence type="ECO:0000256" key="16">
    <source>
        <dbReference type="ARBA" id="ARBA00023204"/>
    </source>
</evidence>
<dbReference type="InterPro" id="IPR052171">
    <property type="entry name" value="NHEJ_LigD"/>
</dbReference>
<keyword evidence="5" id="KW-0548">Nucleotidyltransferase</keyword>
<evidence type="ECO:0000256" key="20">
    <source>
        <dbReference type="ARBA" id="ARBA00034003"/>
    </source>
</evidence>
<dbReference type="GO" id="GO:0003887">
    <property type="term" value="F:DNA-directed DNA polymerase activity"/>
    <property type="evidence" value="ECO:0007669"/>
    <property type="project" value="UniProtKB-KW"/>
</dbReference>
<dbReference type="Pfam" id="PF21686">
    <property type="entry name" value="LigD_Prim-Pol"/>
    <property type="match status" value="1"/>
</dbReference>
<dbReference type="NCBIfam" id="TIGR02776">
    <property type="entry name" value="NHEJ_ligase_prk"/>
    <property type="match status" value="1"/>
</dbReference>
<dbReference type="SUPFAM" id="SSF56091">
    <property type="entry name" value="DNA ligase/mRNA capping enzyme, catalytic domain"/>
    <property type="match status" value="1"/>
</dbReference>
<dbReference type="Pfam" id="PF01068">
    <property type="entry name" value="DNA_ligase_A_M"/>
    <property type="match status" value="1"/>
</dbReference>
<dbReference type="InterPro" id="IPR014145">
    <property type="entry name" value="LigD_pol_dom"/>
</dbReference>
<dbReference type="PROSITE" id="PS50160">
    <property type="entry name" value="DNA_LIGASE_A3"/>
    <property type="match status" value="1"/>
</dbReference>
<dbReference type="AlphaFoldDB" id="A0A7G9T8G8"/>
<keyword evidence="15" id="KW-0233">DNA recombination</keyword>
<keyword evidence="6" id="KW-0540">Nuclease</keyword>
<dbReference type="Pfam" id="PF13298">
    <property type="entry name" value="LigD_N"/>
    <property type="match status" value="1"/>
</dbReference>
<keyword evidence="10" id="KW-0378">Hydrolase</keyword>
<keyword evidence="18" id="KW-0511">Multifunctional enzyme</keyword>
<dbReference type="GO" id="GO:0046872">
    <property type="term" value="F:metal ion binding"/>
    <property type="evidence" value="ECO:0007669"/>
    <property type="project" value="UniProtKB-KW"/>
</dbReference>
<keyword evidence="11" id="KW-0269">Exonuclease</keyword>
<comment type="cofactor">
    <cofactor evidence="1">
        <name>Mn(2+)</name>
        <dbReference type="ChEBI" id="CHEBI:29035"/>
    </cofactor>
</comment>
<dbReference type="NCBIfam" id="TIGR02777">
    <property type="entry name" value="LigD_PE_dom"/>
    <property type="match status" value="1"/>
</dbReference>
<dbReference type="GeneID" id="81471404"/>
<dbReference type="GO" id="GO:0006281">
    <property type="term" value="P:DNA repair"/>
    <property type="evidence" value="ECO:0007669"/>
    <property type="project" value="UniProtKB-KW"/>
</dbReference>
<keyword evidence="13" id="KW-0239">DNA-directed DNA polymerase</keyword>
<dbReference type="Pfam" id="PF04679">
    <property type="entry name" value="DNA_ligase_A_C"/>
    <property type="match status" value="1"/>
</dbReference>
<evidence type="ECO:0000256" key="18">
    <source>
        <dbReference type="ARBA" id="ARBA00023268"/>
    </source>
</evidence>
<gene>
    <name evidence="23" type="primary">ligD</name>
    <name evidence="23" type="ORF">IAE60_10515</name>
</gene>
<protein>
    <recommendedName>
        <fullName evidence="2">DNA ligase (ATP)</fullName>
        <ecNumber evidence="2">6.5.1.1</ecNumber>
    </recommendedName>
    <alternativeName>
        <fullName evidence="19">NHEJ DNA polymerase</fullName>
    </alternativeName>
</protein>
<evidence type="ECO:0000313" key="23">
    <source>
        <dbReference type="EMBL" id="QNN76393.1"/>
    </source>
</evidence>
<keyword evidence="4" id="KW-0808">Transferase</keyword>
<dbReference type="Gene3D" id="3.30.470.30">
    <property type="entry name" value="DNA ligase/mRNA capping enzyme"/>
    <property type="match status" value="1"/>
</dbReference>
<dbReference type="NCBIfam" id="TIGR02778">
    <property type="entry name" value="ligD_pol"/>
    <property type="match status" value="1"/>
</dbReference>
<dbReference type="SUPFAM" id="SSF50249">
    <property type="entry name" value="Nucleic acid-binding proteins"/>
    <property type="match status" value="1"/>
</dbReference>
<evidence type="ECO:0000256" key="3">
    <source>
        <dbReference type="ARBA" id="ARBA00022598"/>
    </source>
</evidence>
<evidence type="ECO:0000256" key="17">
    <source>
        <dbReference type="ARBA" id="ARBA00023211"/>
    </source>
</evidence>
<evidence type="ECO:0000256" key="10">
    <source>
        <dbReference type="ARBA" id="ARBA00022801"/>
    </source>
</evidence>
<dbReference type="RefSeq" id="WP_187572200.1">
    <property type="nucleotide sequence ID" value="NZ_CP060731.1"/>
</dbReference>
<reference evidence="23 24" key="1">
    <citation type="submission" date="2020-08" db="EMBL/GenBank/DDBJ databases">
        <title>Streptomycin Non-resistant strain, P. mexicana.</title>
        <authorList>
            <person name="Ganesh-Kumar S."/>
            <person name="Zhe T."/>
            <person name="Yu Z."/>
            <person name="Min Y."/>
        </authorList>
    </citation>
    <scope>NUCLEOTIDE SEQUENCE [LARGE SCALE GENOMIC DNA]</scope>
    <source>
        <strain evidence="23 24">GTZY2</strain>
    </source>
</reference>
<keyword evidence="16" id="KW-0234">DNA repair</keyword>
<evidence type="ECO:0000256" key="19">
    <source>
        <dbReference type="ARBA" id="ARBA00029943"/>
    </source>
</evidence>
<dbReference type="InterPro" id="IPR014146">
    <property type="entry name" value="LigD_ligase_dom"/>
</dbReference>
<dbReference type="InterPro" id="IPR014143">
    <property type="entry name" value="NHEJ_ligase_prk"/>
</dbReference>
<proteinExistence type="predicted"/>
<dbReference type="PANTHER" id="PTHR42705:SF2">
    <property type="entry name" value="BIFUNCTIONAL NON-HOMOLOGOUS END JOINING PROTEIN LIGD"/>
    <property type="match status" value="1"/>
</dbReference>
<dbReference type="CDD" id="cd04862">
    <property type="entry name" value="PaeLigD_Pol_like"/>
    <property type="match status" value="1"/>
</dbReference>
<dbReference type="GO" id="GO:0004527">
    <property type="term" value="F:exonuclease activity"/>
    <property type="evidence" value="ECO:0007669"/>
    <property type="project" value="UniProtKB-KW"/>
</dbReference>
<dbReference type="CDD" id="cd07906">
    <property type="entry name" value="Adenylation_DNA_ligase_LigD_LigC"/>
    <property type="match status" value="1"/>
</dbReference>
<keyword evidence="8" id="KW-0547">Nucleotide-binding</keyword>
<dbReference type="GO" id="GO:0003677">
    <property type="term" value="F:DNA binding"/>
    <property type="evidence" value="ECO:0007669"/>
    <property type="project" value="UniProtKB-KW"/>
</dbReference>
<dbReference type="GO" id="GO:0006310">
    <property type="term" value="P:DNA recombination"/>
    <property type="evidence" value="ECO:0007669"/>
    <property type="project" value="UniProtKB-KW"/>
</dbReference>
<evidence type="ECO:0000256" key="13">
    <source>
        <dbReference type="ARBA" id="ARBA00022932"/>
    </source>
</evidence>